<keyword evidence="3" id="KW-0274">FAD</keyword>
<dbReference type="GO" id="GO:0071949">
    <property type="term" value="F:FAD binding"/>
    <property type="evidence" value="ECO:0007669"/>
    <property type="project" value="InterPro"/>
</dbReference>
<comment type="caution">
    <text evidence="6">The sequence shown here is derived from an EMBL/GenBank/DDBJ whole genome shotgun (WGS) entry which is preliminary data.</text>
</comment>
<dbReference type="InterPro" id="IPR006094">
    <property type="entry name" value="Oxid_FAD_bind_N"/>
</dbReference>
<accession>A0A3E0GZP7</accession>
<dbReference type="SUPFAM" id="SSF55103">
    <property type="entry name" value="FAD-linked oxidases, C-terminal domain"/>
    <property type="match status" value="1"/>
</dbReference>
<dbReference type="PANTHER" id="PTHR42934">
    <property type="entry name" value="GLYCOLATE OXIDASE SUBUNIT GLCD"/>
    <property type="match status" value="1"/>
</dbReference>
<sequence>MTNVQDLLADAVGSANAVPGADASPDYSRDESLTCTPQTPAFVVRPGCTAEVAAVLRVAGREGIPVTARGSGTSLAGAAIARPDGILVSFERMNAILEIDEANQVAVVQPGVTLTELDAATAAHGLIYPVHPGEMGATVGGNLATNAGGMQAVKYGVTRHNVLGLEAVLATGEVIRAGGRFVKNSTGYDLTQLIAGSEGTLALVTQLILRLRPRLPHQAVVLAPFADAHELTLAVPRLLATGIDPVVLEYVDALTMAALAHAEDMASAVHESAQAYLIVELESRTAERLAEDVVEVAEFLAAQGAADVYPLDRATGRRLLRARERALHTSKAAGANDLLDTVVPRAAMPDFLAEVQRLAADTGSYVIGCGHAGDGNVHLSVFQPDPETRQQLMTSVLRAGIAAGGSISGEHGIGVDKRVYFDALEDPLRTDLMRRIKHAFDPAGILNPGVLFEPAGAMR</sequence>
<dbReference type="InterPro" id="IPR004113">
    <property type="entry name" value="FAD-bd_oxidored_4_C"/>
</dbReference>
<evidence type="ECO:0000313" key="7">
    <source>
        <dbReference type="Proteomes" id="UP000256269"/>
    </source>
</evidence>
<dbReference type="Gene3D" id="3.30.70.2740">
    <property type="match status" value="1"/>
</dbReference>
<evidence type="ECO:0000256" key="2">
    <source>
        <dbReference type="ARBA" id="ARBA00022630"/>
    </source>
</evidence>
<dbReference type="SUPFAM" id="SSF56176">
    <property type="entry name" value="FAD-binding/transporter-associated domain-like"/>
    <property type="match status" value="1"/>
</dbReference>
<dbReference type="Pfam" id="PF02913">
    <property type="entry name" value="FAD-oxidase_C"/>
    <property type="match status" value="1"/>
</dbReference>
<gene>
    <name evidence="6" type="ORF">BCF44_119110</name>
</gene>
<dbReference type="InterPro" id="IPR051914">
    <property type="entry name" value="FAD-linked_OxidoTrans_Type4"/>
</dbReference>
<name>A0A3E0GZP7_9PSEU</name>
<dbReference type="InterPro" id="IPR016169">
    <property type="entry name" value="FAD-bd_PCMH_sub2"/>
</dbReference>
<dbReference type="AlphaFoldDB" id="A0A3E0GZP7"/>
<dbReference type="Gene3D" id="3.30.465.10">
    <property type="match status" value="1"/>
</dbReference>
<evidence type="ECO:0000313" key="6">
    <source>
        <dbReference type="EMBL" id="REH34834.1"/>
    </source>
</evidence>
<organism evidence="6 7">
    <name type="scientific">Kutzneria buriramensis</name>
    <dbReference type="NCBI Taxonomy" id="1045776"/>
    <lineage>
        <taxon>Bacteria</taxon>
        <taxon>Bacillati</taxon>
        <taxon>Actinomycetota</taxon>
        <taxon>Actinomycetes</taxon>
        <taxon>Pseudonocardiales</taxon>
        <taxon>Pseudonocardiaceae</taxon>
        <taxon>Kutzneria</taxon>
    </lineage>
</organism>
<feature type="domain" description="FAD-binding PCMH-type" evidence="5">
    <location>
        <begin position="36"/>
        <end position="214"/>
    </location>
</feature>
<protein>
    <submittedName>
        <fullName evidence="6">Glycolate oxidase</fullName>
    </submittedName>
</protein>
<dbReference type="RefSeq" id="WP_116180236.1">
    <property type="nucleotide sequence ID" value="NZ_CP144375.1"/>
</dbReference>
<dbReference type="InterPro" id="IPR036318">
    <property type="entry name" value="FAD-bd_PCMH-like_sf"/>
</dbReference>
<dbReference type="EMBL" id="QUNO01000019">
    <property type="protein sequence ID" value="REH34834.1"/>
    <property type="molecule type" value="Genomic_DNA"/>
</dbReference>
<dbReference type="GO" id="GO:0016491">
    <property type="term" value="F:oxidoreductase activity"/>
    <property type="evidence" value="ECO:0007669"/>
    <property type="project" value="UniProtKB-KW"/>
</dbReference>
<dbReference type="PANTHER" id="PTHR42934:SF2">
    <property type="entry name" value="GLYCOLATE OXIDASE SUBUNIT GLCD"/>
    <property type="match status" value="1"/>
</dbReference>
<keyword evidence="7" id="KW-1185">Reference proteome</keyword>
<evidence type="ECO:0000256" key="4">
    <source>
        <dbReference type="ARBA" id="ARBA00023002"/>
    </source>
</evidence>
<reference evidence="6 7" key="1">
    <citation type="submission" date="2018-08" db="EMBL/GenBank/DDBJ databases">
        <title>Genomic Encyclopedia of Archaeal and Bacterial Type Strains, Phase II (KMG-II): from individual species to whole genera.</title>
        <authorList>
            <person name="Goeker M."/>
        </authorList>
    </citation>
    <scope>NUCLEOTIDE SEQUENCE [LARGE SCALE GENOMIC DNA]</scope>
    <source>
        <strain evidence="6 7">DSM 45791</strain>
    </source>
</reference>
<proteinExistence type="predicted"/>
<dbReference type="InterPro" id="IPR016171">
    <property type="entry name" value="Vanillyl_alc_oxidase_C-sub2"/>
</dbReference>
<evidence type="ECO:0000256" key="1">
    <source>
        <dbReference type="ARBA" id="ARBA00001974"/>
    </source>
</evidence>
<keyword evidence="2" id="KW-0285">Flavoprotein</keyword>
<dbReference type="PROSITE" id="PS51387">
    <property type="entry name" value="FAD_PCMH"/>
    <property type="match status" value="1"/>
</dbReference>
<evidence type="ECO:0000256" key="3">
    <source>
        <dbReference type="ARBA" id="ARBA00022827"/>
    </source>
</evidence>
<dbReference type="InterPro" id="IPR016166">
    <property type="entry name" value="FAD-bd_PCMH"/>
</dbReference>
<dbReference type="FunFam" id="1.10.45.10:FF:000001">
    <property type="entry name" value="D-lactate dehydrogenase mitochondrial"/>
    <property type="match status" value="1"/>
</dbReference>
<comment type="cofactor">
    <cofactor evidence="1">
        <name>FAD</name>
        <dbReference type="ChEBI" id="CHEBI:57692"/>
    </cofactor>
</comment>
<dbReference type="OrthoDB" id="9811557at2"/>
<evidence type="ECO:0000259" key="5">
    <source>
        <dbReference type="PROSITE" id="PS51387"/>
    </source>
</evidence>
<dbReference type="Proteomes" id="UP000256269">
    <property type="component" value="Unassembled WGS sequence"/>
</dbReference>
<keyword evidence="4" id="KW-0560">Oxidoreductase</keyword>
<dbReference type="InterPro" id="IPR016164">
    <property type="entry name" value="FAD-linked_Oxase-like_C"/>
</dbReference>
<dbReference type="Gene3D" id="1.10.45.10">
    <property type="entry name" value="Vanillyl-alcohol Oxidase, Chain A, domain 4"/>
    <property type="match status" value="1"/>
</dbReference>
<dbReference type="Pfam" id="PF01565">
    <property type="entry name" value="FAD_binding_4"/>
    <property type="match status" value="1"/>
</dbReference>